<name>A0ABV0NS35_9TELE</name>
<dbReference type="Proteomes" id="UP001476798">
    <property type="component" value="Unassembled WGS sequence"/>
</dbReference>
<dbReference type="EMBL" id="JAHRIO010048474">
    <property type="protein sequence ID" value="MEQ2173654.1"/>
    <property type="molecule type" value="Genomic_DNA"/>
</dbReference>
<gene>
    <name evidence="1" type="ORF">GOODEAATRI_034313</name>
</gene>
<accession>A0ABV0NS35</accession>
<sequence length="105" mass="11699">MPQPNSVGIPSYTTDQLNLLAPAARQDTRTPVNLLMPVEPAASIFTAPQHEFQPLPEPQPVLQPRVNAGFLPTHLAPHFSLLHSQEALQSIQLPSRRRYQLHLPD</sequence>
<keyword evidence="2" id="KW-1185">Reference proteome</keyword>
<organism evidence="1 2">
    <name type="scientific">Goodea atripinnis</name>
    <dbReference type="NCBI Taxonomy" id="208336"/>
    <lineage>
        <taxon>Eukaryota</taxon>
        <taxon>Metazoa</taxon>
        <taxon>Chordata</taxon>
        <taxon>Craniata</taxon>
        <taxon>Vertebrata</taxon>
        <taxon>Euteleostomi</taxon>
        <taxon>Actinopterygii</taxon>
        <taxon>Neopterygii</taxon>
        <taxon>Teleostei</taxon>
        <taxon>Neoteleostei</taxon>
        <taxon>Acanthomorphata</taxon>
        <taxon>Ovalentaria</taxon>
        <taxon>Atherinomorphae</taxon>
        <taxon>Cyprinodontiformes</taxon>
        <taxon>Goodeidae</taxon>
        <taxon>Goodea</taxon>
    </lineage>
</organism>
<evidence type="ECO:0000313" key="2">
    <source>
        <dbReference type="Proteomes" id="UP001476798"/>
    </source>
</evidence>
<evidence type="ECO:0000313" key="1">
    <source>
        <dbReference type="EMBL" id="MEQ2173654.1"/>
    </source>
</evidence>
<proteinExistence type="predicted"/>
<protein>
    <submittedName>
        <fullName evidence="1">Uncharacterized protein</fullName>
    </submittedName>
</protein>
<comment type="caution">
    <text evidence="1">The sequence shown here is derived from an EMBL/GenBank/DDBJ whole genome shotgun (WGS) entry which is preliminary data.</text>
</comment>
<reference evidence="1 2" key="1">
    <citation type="submission" date="2021-06" db="EMBL/GenBank/DDBJ databases">
        <authorList>
            <person name="Palmer J.M."/>
        </authorList>
    </citation>
    <scope>NUCLEOTIDE SEQUENCE [LARGE SCALE GENOMIC DNA]</scope>
    <source>
        <strain evidence="1 2">GA_2019</strain>
        <tissue evidence="1">Muscle</tissue>
    </source>
</reference>